<dbReference type="EMBL" id="CP036279">
    <property type="protein sequence ID" value="QDU59842.1"/>
    <property type="molecule type" value="Genomic_DNA"/>
</dbReference>
<dbReference type="Gene3D" id="2.40.160.10">
    <property type="entry name" value="Porin"/>
    <property type="match status" value="1"/>
</dbReference>
<dbReference type="Pfam" id="PF07396">
    <property type="entry name" value="Porin_O_P"/>
    <property type="match status" value="1"/>
</dbReference>
<dbReference type="Proteomes" id="UP000317093">
    <property type="component" value="Chromosome"/>
</dbReference>
<dbReference type="RefSeq" id="WP_419193208.1">
    <property type="nucleotide sequence ID" value="NZ_CP036279.1"/>
</dbReference>
<keyword evidence="2" id="KW-1185">Reference proteome</keyword>
<evidence type="ECO:0000313" key="1">
    <source>
        <dbReference type="EMBL" id="QDU59842.1"/>
    </source>
</evidence>
<reference evidence="1 2" key="1">
    <citation type="submission" date="2019-02" db="EMBL/GenBank/DDBJ databases">
        <title>Deep-cultivation of Planctomycetes and their phenomic and genomic characterization uncovers novel biology.</title>
        <authorList>
            <person name="Wiegand S."/>
            <person name="Jogler M."/>
            <person name="Boedeker C."/>
            <person name="Pinto D."/>
            <person name="Vollmers J."/>
            <person name="Rivas-Marin E."/>
            <person name="Kohn T."/>
            <person name="Peeters S.H."/>
            <person name="Heuer A."/>
            <person name="Rast P."/>
            <person name="Oberbeckmann S."/>
            <person name="Bunk B."/>
            <person name="Jeske O."/>
            <person name="Meyerdierks A."/>
            <person name="Storesund J.E."/>
            <person name="Kallscheuer N."/>
            <person name="Luecker S."/>
            <person name="Lage O.M."/>
            <person name="Pohl T."/>
            <person name="Merkel B.J."/>
            <person name="Hornburger P."/>
            <person name="Mueller R.-W."/>
            <person name="Bruemmer F."/>
            <person name="Labrenz M."/>
            <person name="Spormann A.M."/>
            <person name="Op den Camp H."/>
            <person name="Overmann J."/>
            <person name="Amann R."/>
            <person name="Jetten M.S.M."/>
            <person name="Mascher T."/>
            <person name="Medema M.H."/>
            <person name="Devos D.P."/>
            <person name="Kaster A.-K."/>
            <person name="Ovreas L."/>
            <person name="Rohde M."/>
            <person name="Galperin M.Y."/>
            <person name="Jogler C."/>
        </authorList>
    </citation>
    <scope>NUCLEOTIDE SEQUENCE [LARGE SCALE GENOMIC DNA]</scope>
    <source>
        <strain evidence="1 2">Pan216</strain>
    </source>
</reference>
<accession>A0A518AYP0</accession>
<dbReference type="SUPFAM" id="SSF56935">
    <property type="entry name" value="Porins"/>
    <property type="match status" value="1"/>
</dbReference>
<evidence type="ECO:0000313" key="2">
    <source>
        <dbReference type="Proteomes" id="UP000317093"/>
    </source>
</evidence>
<dbReference type="KEGG" id="knv:Pan216_06750"/>
<dbReference type="InterPro" id="IPR023614">
    <property type="entry name" value="Porin_dom_sf"/>
</dbReference>
<name>A0A518AYP0_9BACT</name>
<dbReference type="AlphaFoldDB" id="A0A518AYP0"/>
<organism evidence="1 2">
    <name type="scientific">Kolteria novifilia</name>
    <dbReference type="NCBI Taxonomy" id="2527975"/>
    <lineage>
        <taxon>Bacteria</taxon>
        <taxon>Pseudomonadati</taxon>
        <taxon>Planctomycetota</taxon>
        <taxon>Planctomycetia</taxon>
        <taxon>Kolteriales</taxon>
        <taxon>Kolteriaceae</taxon>
        <taxon>Kolteria</taxon>
    </lineage>
</organism>
<proteinExistence type="predicted"/>
<sequence length="499" mass="55086">MLRAGLLVVALVAAPLRAREPEAAPAIFVDFEQLVDVEREPLAGATRIPATVRPDLGNRQPILPTVQLVPAPDSDNAVVPEDILEDLGEPEATQLMPVPESNESMVPSDILEDLGDWVAPGQQEKKKYPNFALTGLVELDSAWISQSPANVESVGVIDDELAFRRARVAAYGSIVEHLSYILEMDFALAGRPSFVDAFAEWDSIPLLGTVRVGRWRQPFGLESLSSIRGITFLERGEPIALAPFRRTGVGFFNYAKNERVTWALSTFRSTTDQYGNAFGNLGGQGLAGRVTVLPIYKDGGRRLFHLGASYNYMNPGNNTARFFSQPEIFFDELATGGTPQFVDTGNIDSQYYSVFGTEIAGVHGPWSAQAEWIPASVQQTGGPQLFFSGAYAYVSYILTGESRGYDPKLGVFTRVTPTNSFDPKRPLCFGGAWELAARYSYLNLNSENITGGEIQDFTWGVNWYLVTRFRLQFNYIHTLLDRDLNSTANSFALRAQFDF</sequence>
<dbReference type="InterPro" id="IPR010870">
    <property type="entry name" value="Porin_O/P"/>
</dbReference>
<gene>
    <name evidence="1" type="primary">oprO_2</name>
    <name evidence="1" type="ORF">Pan216_06750</name>
</gene>
<protein>
    <submittedName>
        <fullName evidence="1">Porin O</fullName>
    </submittedName>
</protein>